<comment type="subcellular location">
    <subcellularLocation>
        <location evidence="2 9">Cell membrane</location>
        <topology evidence="2 9">Multi-pass membrane protein</topology>
    </subcellularLocation>
</comment>
<dbReference type="RefSeq" id="XP_028918390.1">
    <property type="nucleotide sequence ID" value="XM_029062557.2"/>
</dbReference>
<feature type="transmembrane region" description="Helical" evidence="9">
    <location>
        <begin position="416"/>
        <end position="437"/>
    </location>
</feature>
<dbReference type="KEGG" id="oaa:100089811"/>
<dbReference type="OMA" id="NLIMLAW"/>
<keyword evidence="6 9" id="KW-0812">Transmembrane</keyword>
<comment type="function">
    <text evidence="9">Plasma membrane transporter mediating the uptake by cells of the water soluble vitamin B2/riboflavin that plays a key role in biochemical oxidation-reduction reactions of the carbohydrate, lipid, and amino acid metabolism.</text>
</comment>
<keyword evidence="8 9" id="KW-0472">Membrane</keyword>
<reference evidence="10" key="2">
    <citation type="submission" date="2025-08" db="UniProtKB">
        <authorList>
            <consortium name="Ensembl"/>
        </authorList>
    </citation>
    <scope>IDENTIFICATION</scope>
    <source>
        <strain evidence="10">Glennie</strain>
    </source>
</reference>
<protein>
    <recommendedName>
        <fullName evidence="9">Riboflavin transporter</fullName>
    </recommendedName>
</protein>
<feature type="transmembrane region" description="Helical" evidence="9">
    <location>
        <begin position="226"/>
        <end position="248"/>
    </location>
</feature>
<feature type="transmembrane region" description="Helical" evidence="9">
    <location>
        <begin position="320"/>
        <end position="343"/>
    </location>
</feature>
<keyword evidence="4 9" id="KW-0813">Transport</keyword>
<reference evidence="10" key="3">
    <citation type="submission" date="2025-09" db="UniProtKB">
        <authorList>
            <consortium name="Ensembl"/>
        </authorList>
    </citation>
    <scope>IDENTIFICATION</scope>
    <source>
        <strain evidence="10">Glennie</strain>
    </source>
</reference>
<dbReference type="AlphaFoldDB" id="K7EH96"/>
<dbReference type="InParanoid" id="K7EH96"/>
<evidence type="ECO:0000256" key="4">
    <source>
        <dbReference type="ARBA" id="ARBA00022448"/>
    </source>
</evidence>
<evidence type="ECO:0000256" key="2">
    <source>
        <dbReference type="ARBA" id="ARBA00004651"/>
    </source>
</evidence>
<dbReference type="Pfam" id="PF06237">
    <property type="entry name" value="SLC52_ribofla_tr"/>
    <property type="match status" value="1"/>
</dbReference>
<dbReference type="CTD" id="79581"/>
<evidence type="ECO:0000256" key="9">
    <source>
        <dbReference type="RuleBase" id="RU368035"/>
    </source>
</evidence>
<accession>K7EH96</accession>
<dbReference type="GO" id="GO:0006771">
    <property type="term" value="P:riboflavin metabolic process"/>
    <property type="evidence" value="ECO:0007669"/>
    <property type="project" value="Ensembl"/>
</dbReference>
<comment type="similarity">
    <text evidence="3 9">Belongs to the riboflavin transporter family.</text>
</comment>
<proteinExistence type="inferred from homology"/>
<dbReference type="HOGENOM" id="CLU_1524650_0_0_1"/>
<comment type="catalytic activity">
    <reaction evidence="1 9">
        <text>riboflavin(in) = riboflavin(out)</text>
        <dbReference type="Rhea" id="RHEA:35015"/>
        <dbReference type="ChEBI" id="CHEBI:57986"/>
    </reaction>
</comment>
<keyword evidence="11" id="KW-1185">Reference proteome</keyword>
<evidence type="ECO:0000313" key="11">
    <source>
        <dbReference type="Proteomes" id="UP000002279"/>
    </source>
</evidence>
<evidence type="ECO:0000256" key="8">
    <source>
        <dbReference type="ARBA" id="ARBA00023136"/>
    </source>
</evidence>
<feature type="transmembrane region" description="Helical" evidence="9">
    <location>
        <begin position="12"/>
        <end position="32"/>
    </location>
</feature>
<dbReference type="Ensembl" id="ENSOANT00000042150.2">
    <property type="protein sequence ID" value="ENSOANP00000032903.2"/>
    <property type="gene ID" value="ENSOANG00000028468.2"/>
</dbReference>
<dbReference type="Bgee" id="ENSOANG00000028468">
    <property type="expression patterns" value="Expressed in endometrium and 7 other cell types or tissues"/>
</dbReference>
<feature type="transmembrane region" description="Helical" evidence="9">
    <location>
        <begin position="52"/>
        <end position="72"/>
    </location>
</feature>
<dbReference type="OrthoDB" id="9995836at2759"/>
<dbReference type="GeneTree" id="ENSGT00390000003774"/>
<evidence type="ECO:0000256" key="6">
    <source>
        <dbReference type="ARBA" id="ARBA00022692"/>
    </source>
</evidence>
<dbReference type="GO" id="GO:0072388">
    <property type="term" value="P:flavin adenine dinucleotide biosynthetic process"/>
    <property type="evidence" value="ECO:0007669"/>
    <property type="project" value="Ensembl"/>
</dbReference>
<name>K7EH96_ORNAN</name>
<reference evidence="10 11" key="1">
    <citation type="journal article" date="2008" name="Nature">
        <title>Genome analysis of the platypus reveals unique signatures of evolution.</title>
        <authorList>
            <person name="Warren W.C."/>
            <person name="Hillier L.W."/>
            <person name="Marshall Graves J.A."/>
            <person name="Birney E."/>
            <person name="Ponting C.P."/>
            <person name="Grutzner F."/>
            <person name="Belov K."/>
            <person name="Miller W."/>
            <person name="Clarke L."/>
            <person name="Chinwalla A.T."/>
            <person name="Yang S.P."/>
            <person name="Heger A."/>
            <person name="Locke D.P."/>
            <person name="Miethke P."/>
            <person name="Waters P.D."/>
            <person name="Veyrunes F."/>
            <person name="Fulton L."/>
            <person name="Fulton B."/>
            <person name="Graves T."/>
            <person name="Wallis J."/>
            <person name="Puente X.S."/>
            <person name="Lopez-Otin C."/>
            <person name="Ordonez G.R."/>
            <person name="Eichler E.E."/>
            <person name="Chen L."/>
            <person name="Cheng Z."/>
            <person name="Deakin J.E."/>
            <person name="Alsop A."/>
            <person name="Thompson K."/>
            <person name="Kirby P."/>
            <person name="Papenfuss A.T."/>
            <person name="Wakefield M.J."/>
            <person name="Olender T."/>
            <person name="Lancet D."/>
            <person name="Huttley G.A."/>
            <person name="Smit A.F."/>
            <person name="Pask A."/>
            <person name="Temple-Smith P."/>
            <person name="Batzer M.A."/>
            <person name="Walker J.A."/>
            <person name="Konkel M.K."/>
            <person name="Harris R.S."/>
            <person name="Whittington C.M."/>
            <person name="Wong E.S."/>
            <person name="Gemmell N.J."/>
            <person name="Buschiazzo E."/>
            <person name="Vargas Jentzsch I.M."/>
            <person name="Merkel A."/>
            <person name="Schmitz J."/>
            <person name="Zemann A."/>
            <person name="Churakov G."/>
            <person name="Kriegs J.O."/>
            <person name="Brosius J."/>
            <person name="Murchison E.P."/>
            <person name="Sachidanandam R."/>
            <person name="Smith C."/>
            <person name="Hannon G.J."/>
            <person name="Tsend-Ayush E."/>
            <person name="McMillan D."/>
            <person name="Attenborough R."/>
            <person name="Rens W."/>
            <person name="Ferguson-Smith M."/>
            <person name="Lefevre C.M."/>
            <person name="Sharp J.A."/>
            <person name="Nicholas K.R."/>
            <person name="Ray D.A."/>
            <person name="Kube M."/>
            <person name="Reinhardt R."/>
            <person name="Pringle T.H."/>
            <person name="Taylor J."/>
            <person name="Jones R.C."/>
            <person name="Nixon B."/>
            <person name="Dacheux J.L."/>
            <person name="Niwa H."/>
            <person name="Sekita Y."/>
            <person name="Huang X."/>
            <person name="Stark A."/>
            <person name="Kheradpour P."/>
            <person name="Kellis M."/>
            <person name="Flicek P."/>
            <person name="Chen Y."/>
            <person name="Webber C."/>
            <person name="Hardison R."/>
            <person name="Nelson J."/>
            <person name="Hallsworth-Pepin K."/>
            <person name="Delehaunty K."/>
            <person name="Markovic C."/>
            <person name="Minx P."/>
            <person name="Feng Y."/>
            <person name="Kremitzki C."/>
            <person name="Mitreva M."/>
            <person name="Glasscock J."/>
            <person name="Wylie T."/>
            <person name="Wohldmann P."/>
            <person name="Thiru P."/>
            <person name="Nhan M.N."/>
            <person name="Pohl C.S."/>
            <person name="Smith S.M."/>
            <person name="Hou S."/>
            <person name="Nefedov M."/>
            <person name="de Jong P.J."/>
            <person name="Renfree M.B."/>
            <person name="Mardis E.R."/>
            <person name="Wilson R.K."/>
        </authorList>
    </citation>
    <scope>NUCLEOTIDE SEQUENCE [LARGE SCALE GENOMIC DNA]</scope>
    <source>
        <strain evidence="10 11">Glennie</strain>
    </source>
</reference>
<feature type="transmembrane region" description="Helical" evidence="9">
    <location>
        <begin position="116"/>
        <end position="140"/>
    </location>
</feature>
<dbReference type="eggNOG" id="KOG4255">
    <property type="taxonomic scope" value="Eukaryota"/>
</dbReference>
<dbReference type="Proteomes" id="UP000002279">
    <property type="component" value="Chromosome 4"/>
</dbReference>
<evidence type="ECO:0000256" key="7">
    <source>
        <dbReference type="ARBA" id="ARBA00022989"/>
    </source>
</evidence>
<evidence type="ECO:0000256" key="1">
    <source>
        <dbReference type="ARBA" id="ARBA00000215"/>
    </source>
</evidence>
<gene>
    <name evidence="10" type="primary">SLC52A2</name>
</gene>
<dbReference type="GO" id="GO:0032217">
    <property type="term" value="F:riboflavin transmembrane transporter activity"/>
    <property type="evidence" value="ECO:0000318"/>
    <property type="project" value="GO_Central"/>
</dbReference>
<organism evidence="10 11">
    <name type="scientific">Ornithorhynchus anatinus</name>
    <name type="common">Duckbill platypus</name>
    <dbReference type="NCBI Taxonomy" id="9258"/>
    <lineage>
        <taxon>Eukaryota</taxon>
        <taxon>Metazoa</taxon>
        <taxon>Chordata</taxon>
        <taxon>Craniata</taxon>
        <taxon>Vertebrata</taxon>
        <taxon>Euteleostomi</taxon>
        <taxon>Mammalia</taxon>
        <taxon>Monotremata</taxon>
        <taxon>Ornithorhynchidae</taxon>
        <taxon>Ornithorhynchus</taxon>
    </lineage>
</organism>
<feature type="transmembrane region" description="Helical" evidence="9">
    <location>
        <begin position="376"/>
        <end position="404"/>
    </location>
</feature>
<keyword evidence="5 9" id="KW-1003">Cell membrane</keyword>
<keyword evidence="7 9" id="KW-1133">Transmembrane helix</keyword>
<dbReference type="InterPro" id="IPR009357">
    <property type="entry name" value="Riboflavin_transptr"/>
</dbReference>
<feature type="transmembrane region" description="Helical" evidence="9">
    <location>
        <begin position="84"/>
        <end position="104"/>
    </location>
</feature>
<evidence type="ECO:0000256" key="3">
    <source>
        <dbReference type="ARBA" id="ARBA00006366"/>
    </source>
</evidence>
<evidence type="ECO:0000256" key="5">
    <source>
        <dbReference type="ARBA" id="ARBA00022475"/>
    </source>
</evidence>
<dbReference type="RefSeq" id="XP_028918389.1">
    <property type="nucleotide sequence ID" value="XM_029062556.2"/>
</dbReference>
<dbReference type="GO" id="GO:0032218">
    <property type="term" value="P:riboflavin transport"/>
    <property type="evidence" value="ECO:0000318"/>
    <property type="project" value="GO_Central"/>
</dbReference>
<sequence>MAASPKAGPTVRTHVLVALFGMGSWVAINGLWVELPVMVEDLPEGWNLPAYLSVLVALGNVGPLGVTLCRRWGWGVEGAGERRLIQAVQWLAVAGMALLAPLWARTAPVLGQPHAVAFLALAFVLAVACCTSNLTFLPFLTRLPPACLRTFFLGQGLSTLVPCVLALAQGVGQLECRNLTLPAPDAHRGTPPPGLAFLPTPVPSPPPPSPSLVPIYFQERFSAGTFFWALAGLLVLSAGAFAGLLLLLPPPPPPLEPEGESSPLRDHGGGAAVEVESPPAPFWTSRTTYSLGLLALVNALTNGVLPAIQSYSCLPYGRTTYHLAVVLSNVANTLACFVAMVVLCRAALGLAALALAGMACGTFLMVLAALSPCPPMVGTVAGTALVVTVWVLGLGLLSYVKVAVGSLLHSRGRRGLLWAGVAIQAGSLLGAAVMFPLTSVYQLFHSGQDCVDGCRA</sequence>
<dbReference type="FunCoup" id="K7EH96">
    <property type="interactions" value="498"/>
</dbReference>
<feature type="transmembrane region" description="Helical" evidence="9">
    <location>
        <begin position="350"/>
        <end position="370"/>
    </location>
</feature>
<evidence type="ECO:0000313" key="10">
    <source>
        <dbReference type="Ensembl" id="ENSOANP00000032903.2"/>
    </source>
</evidence>
<dbReference type="GeneID" id="100089811"/>
<dbReference type="PANTHER" id="PTHR12929">
    <property type="entry name" value="SOLUTE CARRIER FAMILY 52"/>
    <property type="match status" value="1"/>
</dbReference>
<dbReference type="PANTHER" id="PTHR12929:SF1">
    <property type="entry name" value="SOLUTE CARRIER FAMILY 52, RIBOFLAVIN TRANSPORTER, MEMBER 2"/>
    <property type="match status" value="1"/>
</dbReference>
<dbReference type="GO" id="GO:0005886">
    <property type="term" value="C:plasma membrane"/>
    <property type="evidence" value="ECO:0000318"/>
    <property type="project" value="GO_Central"/>
</dbReference>